<evidence type="ECO:0000313" key="10">
    <source>
        <dbReference type="Proteomes" id="UP001597145"/>
    </source>
</evidence>
<evidence type="ECO:0000256" key="7">
    <source>
        <dbReference type="ARBA" id="ARBA00023136"/>
    </source>
</evidence>
<keyword evidence="10" id="KW-1185">Reference proteome</keyword>
<proteinExistence type="inferred from homology"/>
<dbReference type="Proteomes" id="UP001597145">
    <property type="component" value="Unassembled WGS sequence"/>
</dbReference>
<evidence type="ECO:0000259" key="8">
    <source>
        <dbReference type="PROSITE" id="PS50893"/>
    </source>
</evidence>
<accession>A0ABW4FQ65</accession>
<dbReference type="PANTHER" id="PTHR43297">
    <property type="entry name" value="OLIGOPEPTIDE TRANSPORT ATP-BINDING PROTEIN APPD"/>
    <property type="match status" value="1"/>
</dbReference>
<comment type="subcellular location">
    <subcellularLocation>
        <location evidence="1">Cell membrane</location>
        <topology evidence="1">Peripheral membrane protein</topology>
    </subcellularLocation>
</comment>
<keyword evidence="5" id="KW-0547">Nucleotide-binding</keyword>
<dbReference type="InterPro" id="IPR003593">
    <property type="entry name" value="AAA+_ATPase"/>
</dbReference>
<evidence type="ECO:0000256" key="1">
    <source>
        <dbReference type="ARBA" id="ARBA00004202"/>
    </source>
</evidence>
<evidence type="ECO:0000313" key="9">
    <source>
        <dbReference type="EMBL" id="MFD1532749.1"/>
    </source>
</evidence>
<dbReference type="InterPro" id="IPR017871">
    <property type="entry name" value="ABC_transporter-like_CS"/>
</dbReference>
<dbReference type="NCBIfam" id="TIGR01727">
    <property type="entry name" value="oligo_HPY"/>
    <property type="match status" value="1"/>
</dbReference>
<feature type="domain" description="ABC transporter" evidence="8">
    <location>
        <begin position="20"/>
        <end position="272"/>
    </location>
</feature>
<keyword evidence="6 9" id="KW-0067">ATP-binding</keyword>
<evidence type="ECO:0000256" key="5">
    <source>
        <dbReference type="ARBA" id="ARBA00022741"/>
    </source>
</evidence>
<evidence type="ECO:0000256" key="6">
    <source>
        <dbReference type="ARBA" id="ARBA00022840"/>
    </source>
</evidence>
<dbReference type="SMART" id="SM00382">
    <property type="entry name" value="AAA"/>
    <property type="match status" value="1"/>
</dbReference>
<sequence>MTATADAGRRPSTAPDTDPLLVIDDWKTWFTTGSSTVRAVDGVSLSLQPGRTLGLVGESGSGKTVLSRSILGLLPTRNRLTPGGSISFDGVDIGHLSKREMRAYWGKDLAMVFQNPMTSLNPVLTVGRQLTEVLKLHLRMRRADARNRAIELLSSVGIPEPARRFDDFPHQLSGGMRQRVTIAIALACNPRLLLADEPTTALDVTVQAQILDLLDTQQRERGMTMVLVTHDLGVVAGRTDEIAVMYGGKIVEIAPTRELFRKTRMPYTQALMLSVPNMSAPSHTRLFTIPGRPPVLTDPTPGCRFSPRCPYAQERCLVEEPPLAAPERADHQYACWYPVGTAEGALALESNLAAGVTASGTDMSSMSTLEA</sequence>
<evidence type="ECO:0000256" key="4">
    <source>
        <dbReference type="ARBA" id="ARBA00022475"/>
    </source>
</evidence>
<dbReference type="PANTHER" id="PTHR43297:SF2">
    <property type="entry name" value="DIPEPTIDE TRANSPORT ATP-BINDING PROTEIN DPPD"/>
    <property type="match status" value="1"/>
</dbReference>
<dbReference type="EMBL" id="JBHUCP010000019">
    <property type="protein sequence ID" value="MFD1532749.1"/>
    <property type="molecule type" value="Genomic_DNA"/>
</dbReference>
<gene>
    <name evidence="9" type="ORF">ACFSCY_25325</name>
</gene>
<organism evidence="9 10">
    <name type="scientific">Pseudonocardia aurantiaca</name>
    <dbReference type="NCBI Taxonomy" id="75290"/>
    <lineage>
        <taxon>Bacteria</taxon>
        <taxon>Bacillati</taxon>
        <taxon>Actinomycetota</taxon>
        <taxon>Actinomycetes</taxon>
        <taxon>Pseudonocardiales</taxon>
        <taxon>Pseudonocardiaceae</taxon>
        <taxon>Pseudonocardia</taxon>
    </lineage>
</organism>
<evidence type="ECO:0000256" key="2">
    <source>
        <dbReference type="ARBA" id="ARBA00005417"/>
    </source>
</evidence>
<protein>
    <submittedName>
        <fullName evidence="9">ABC transporter ATP-binding protein</fullName>
    </submittedName>
</protein>
<dbReference type="InterPro" id="IPR027417">
    <property type="entry name" value="P-loop_NTPase"/>
</dbReference>
<dbReference type="RefSeq" id="WP_343978463.1">
    <property type="nucleotide sequence ID" value="NZ_BAAAJG010000010.1"/>
</dbReference>
<dbReference type="InterPro" id="IPR050388">
    <property type="entry name" value="ABC_Ni/Peptide_Import"/>
</dbReference>
<dbReference type="Pfam" id="PF08352">
    <property type="entry name" value="oligo_HPY"/>
    <property type="match status" value="1"/>
</dbReference>
<evidence type="ECO:0000256" key="3">
    <source>
        <dbReference type="ARBA" id="ARBA00022448"/>
    </source>
</evidence>
<dbReference type="Gene3D" id="3.40.50.300">
    <property type="entry name" value="P-loop containing nucleotide triphosphate hydrolases"/>
    <property type="match status" value="1"/>
</dbReference>
<keyword evidence="3" id="KW-0813">Transport</keyword>
<dbReference type="PROSITE" id="PS50893">
    <property type="entry name" value="ABC_TRANSPORTER_2"/>
    <property type="match status" value="1"/>
</dbReference>
<dbReference type="CDD" id="cd03257">
    <property type="entry name" value="ABC_NikE_OppD_transporters"/>
    <property type="match status" value="1"/>
</dbReference>
<dbReference type="Pfam" id="PF00005">
    <property type="entry name" value="ABC_tran"/>
    <property type="match status" value="1"/>
</dbReference>
<dbReference type="GO" id="GO:0005524">
    <property type="term" value="F:ATP binding"/>
    <property type="evidence" value="ECO:0007669"/>
    <property type="project" value="UniProtKB-KW"/>
</dbReference>
<dbReference type="PROSITE" id="PS00211">
    <property type="entry name" value="ABC_TRANSPORTER_1"/>
    <property type="match status" value="1"/>
</dbReference>
<comment type="caution">
    <text evidence="9">The sequence shown here is derived from an EMBL/GenBank/DDBJ whole genome shotgun (WGS) entry which is preliminary data.</text>
</comment>
<dbReference type="SUPFAM" id="SSF52540">
    <property type="entry name" value="P-loop containing nucleoside triphosphate hydrolases"/>
    <property type="match status" value="1"/>
</dbReference>
<name>A0ABW4FQ65_9PSEU</name>
<comment type="similarity">
    <text evidence="2">Belongs to the ABC transporter superfamily.</text>
</comment>
<keyword evidence="4" id="KW-1003">Cell membrane</keyword>
<dbReference type="InterPro" id="IPR003439">
    <property type="entry name" value="ABC_transporter-like_ATP-bd"/>
</dbReference>
<keyword evidence="7" id="KW-0472">Membrane</keyword>
<reference evidence="10" key="1">
    <citation type="journal article" date="2019" name="Int. J. Syst. Evol. Microbiol.">
        <title>The Global Catalogue of Microorganisms (GCM) 10K type strain sequencing project: providing services to taxonomists for standard genome sequencing and annotation.</title>
        <authorList>
            <consortium name="The Broad Institute Genomics Platform"/>
            <consortium name="The Broad Institute Genome Sequencing Center for Infectious Disease"/>
            <person name="Wu L."/>
            <person name="Ma J."/>
        </authorList>
    </citation>
    <scope>NUCLEOTIDE SEQUENCE [LARGE SCALE GENOMIC DNA]</scope>
    <source>
        <strain evidence="10">JCM 12165</strain>
    </source>
</reference>
<dbReference type="InterPro" id="IPR013563">
    <property type="entry name" value="Oligopep_ABC_C"/>
</dbReference>